<feature type="region of interest" description="Disordered" evidence="1">
    <location>
        <begin position="84"/>
        <end position="168"/>
    </location>
</feature>
<organism evidence="2 3">
    <name type="scientific">Fimbriiglobus ruber</name>
    <dbReference type="NCBI Taxonomy" id="1908690"/>
    <lineage>
        <taxon>Bacteria</taxon>
        <taxon>Pseudomonadati</taxon>
        <taxon>Planctomycetota</taxon>
        <taxon>Planctomycetia</taxon>
        <taxon>Gemmatales</taxon>
        <taxon>Gemmataceae</taxon>
        <taxon>Fimbriiglobus</taxon>
    </lineage>
</organism>
<evidence type="ECO:0000256" key="1">
    <source>
        <dbReference type="SAM" id="MobiDB-lite"/>
    </source>
</evidence>
<feature type="compositionally biased region" description="Basic and acidic residues" evidence="1">
    <location>
        <begin position="127"/>
        <end position="138"/>
    </location>
</feature>
<evidence type="ECO:0000313" key="3">
    <source>
        <dbReference type="Proteomes" id="UP000214646"/>
    </source>
</evidence>
<reference evidence="3" key="1">
    <citation type="submission" date="2017-06" db="EMBL/GenBank/DDBJ databases">
        <title>Genome analysis of Fimbriiglobus ruber SP5, the first member of the order Planctomycetales with confirmed chitinolytic capability.</title>
        <authorList>
            <person name="Ravin N.V."/>
            <person name="Rakitin A.L."/>
            <person name="Ivanova A.A."/>
            <person name="Beletsky A.V."/>
            <person name="Kulichevskaya I.S."/>
            <person name="Mardanov A.V."/>
            <person name="Dedysh S.N."/>
        </authorList>
    </citation>
    <scope>NUCLEOTIDE SEQUENCE [LARGE SCALE GENOMIC DNA]</scope>
    <source>
        <strain evidence="3">SP5</strain>
    </source>
</reference>
<comment type="caution">
    <text evidence="2">The sequence shown here is derived from an EMBL/GenBank/DDBJ whole genome shotgun (WGS) entry which is preliminary data.</text>
</comment>
<proteinExistence type="predicted"/>
<dbReference type="AlphaFoldDB" id="A0A225DPK2"/>
<dbReference type="EMBL" id="NIDE01000004">
    <property type="protein sequence ID" value="OWK43322.1"/>
    <property type="molecule type" value="Genomic_DNA"/>
</dbReference>
<feature type="compositionally biased region" description="Polar residues" evidence="1">
    <location>
        <begin position="102"/>
        <end position="117"/>
    </location>
</feature>
<dbReference type="Proteomes" id="UP000214646">
    <property type="component" value="Unassembled WGS sequence"/>
</dbReference>
<keyword evidence="3" id="KW-1185">Reference proteome</keyword>
<sequence>MRVGNPGNTRAGDHSPGRGNGFANPHGRNRERLLLPTTRRVEPQSSNTRAARRRRTDRVSMGDLRPVRVRPEVVLRGLGCVGSIRPLWGTGRRSRGSDSRSFFAQVSPSRRNGTQSGPVGPHGPPTRRGEVSADEHRTCPAQGTAPSPHPVDDPPGHGRGTSCRATKL</sequence>
<name>A0A225DPK2_9BACT</name>
<accession>A0A225DPK2</accession>
<protein>
    <submittedName>
        <fullName evidence="2">Uncharacterized protein</fullName>
    </submittedName>
</protein>
<feature type="region of interest" description="Disordered" evidence="1">
    <location>
        <begin position="1"/>
        <end position="63"/>
    </location>
</feature>
<gene>
    <name evidence="2" type="ORF">FRUB_02921</name>
</gene>
<evidence type="ECO:0000313" key="2">
    <source>
        <dbReference type="EMBL" id="OWK43322.1"/>
    </source>
</evidence>